<evidence type="ECO:0000256" key="2">
    <source>
        <dbReference type="SAM" id="SignalP"/>
    </source>
</evidence>
<gene>
    <name evidence="3" type="ORF">RZO55_11640</name>
</gene>
<name>A0ABU4GKU2_9CLOT</name>
<keyword evidence="2" id="KW-0732">Signal</keyword>
<organism evidence="3 4">
    <name type="scientific">Clostridium boliviensis</name>
    <dbReference type="NCBI Taxonomy" id="318465"/>
    <lineage>
        <taxon>Bacteria</taxon>
        <taxon>Bacillati</taxon>
        <taxon>Bacillota</taxon>
        <taxon>Clostridia</taxon>
        <taxon>Eubacteriales</taxon>
        <taxon>Clostridiaceae</taxon>
        <taxon>Clostridium</taxon>
    </lineage>
</organism>
<keyword evidence="4" id="KW-1185">Reference proteome</keyword>
<feature type="signal peptide" evidence="2">
    <location>
        <begin position="1"/>
        <end position="27"/>
    </location>
</feature>
<proteinExistence type="predicted"/>
<protein>
    <submittedName>
        <fullName evidence="3">Cell wall-binding protein</fullName>
    </submittedName>
</protein>
<sequence>MKKQKLKWLIPCAAAIFTIGASMTSFAAQGWAEENGSWVYYDNNGDVTTDSWRKSGDSWFYLDYDGQLSTSQLVETDGNYYYVNSVGAMVTNEWREVPSDYEEEDSPDTYWYYFGSNGRAYKAPSSGRTSFKSIKISNGQSNSYAFNYEGKMLFGWIDDSSTRVTGDDAWKEGIYYCGSPSDGARANGWRSLEVMDEPENDDFFDGSYWFYFRSNGKKMTDTTKTINGRKYRFDEYGATQYDWYEDAPNASASTASSSNQYYNLPEQCWQAKGWFKTVPSEELDEEGYDDGTEYWFYASNNGDLVKSRIKSINGIRYGFNEKGEMLHGLYKLTFDSDRNIETYEEVETESELPEVDDASRVYYFGNSPKEGAMETGKTRIDLDGENYTFNFRKSGSKKGEGYNGIYDDSIYIQGRLLEADRYERYKVVEFEGKEYLVSTSGRLVKNRINVKDGDDKYYITNSDGTIKDSGYDKLSR</sequence>
<dbReference type="RefSeq" id="WP_318064468.1">
    <property type="nucleotide sequence ID" value="NZ_JAWONS010000179.1"/>
</dbReference>
<dbReference type="Pfam" id="PF01473">
    <property type="entry name" value="Choline_bind_1"/>
    <property type="match status" value="2"/>
</dbReference>
<dbReference type="EMBL" id="JAWONS010000179">
    <property type="protein sequence ID" value="MDW2798231.1"/>
    <property type="molecule type" value="Genomic_DNA"/>
</dbReference>
<dbReference type="SUPFAM" id="SSF69360">
    <property type="entry name" value="Cell wall binding repeat"/>
    <property type="match status" value="2"/>
</dbReference>
<evidence type="ECO:0000313" key="3">
    <source>
        <dbReference type="EMBL" id="MDW2798231.1"/>
    </source>
</evidence>
<reference evidence="3 4" key="1">
    <citation type="submission" date="2023-10" db="EMBL/GenBank/DDBJ databases">
        <title>A novel Glycoside Hydrolase 43-Like Enzyme from Clostrdium boliviensis is an Endo-xylanase, and a Candidate for Xylooligosaccharides Production from Different Xylan Substrates.</title>
        <authorList>
            <person name="Alvarez M.T."/>
            <person name="Rocabado-Villegas L.R."/>
            <person name="Salas-Veizaga D.M."/>
            <person name="Linares-Pasten J.A."/>
            <person name="Gudmundsdottir E.E."/>
            <person name="Hreggvidsson G.O."/>
            <person name="Adlercreutz P."/>
            <person name="Nordberg Karlsson E."/>
        </authorList>
    </citation>
    <scope>NUCLEOTIDE SEQUENCE [LARGE SCALE GENOMIC DNA]</scope>
    <source>
        <strain evidence="3 4">E-1</strain>
    </source>
</reference>
<feature type="chain" id="PRO_5045529317" evidence="2">
    <location>
        <begin position="28"/>
        <end position="476"/>
    </location>
</feature>
<evidence type="ECO:0000256" key="1">
    <source>
        <dbReference type="ARBA" id="ARBA00022737"/>
    </source>
</evidence>
<keyword evidence="1" id="KW-0677">Repeat</keyword>
<dbReference type="InterPro" id="IPR018337">
    <property type="entry name" value="Cell_wall/Cho-bd_repeat"/>
</dbReference>
<dbReference type="Proteomes" id="UP001276854">
    <property type="component" value="Unassembled WGS sequence"/>
</dbReference>
<comment type="caution">
    <text evidence="3">The sequence shown here is derived from an EMBL/GenBank/DDBJ whole genome shotgun (WGS) entry which is preliminary data.</text>
</comment>
<evidence type="ECO:0000313" key="4">
    <source>
        <dbReference type="Proteomes" id="UP001276854"/>
    </source>
</evidence>
<accession>A0ABU4GKU2</accession>
<dbReference type="Gene3D" id="2.10.270.10">
    <property type="entry name" value="Cholin Binding"/>
    <property type="match status" value="3"/>
</dbReference>